<evidence type="ECO:0000313" key="3">
    <source>
        <dbReference type="Proteomes" id="UP000624703"/>
    </source>
</evidence>
<dbReference type="Pfam" id="PF00248">
    <property type="entry name" value="Aldo_ket_red"/>
    <property type="match status" value="1"/>
</dbReference>
<sequence>MKTRKLGPLDIDVPILSFGASSLGGVFKDVDHDRNVRTVHTAIDYGLNLIDVSPYYGLTKAETELGAGLKGIDRDKYLLSTKCGRYGADEFDFSAERVTKSVDESLGRLGCGHIDFLFCHDIEFVSLEQIWKETLPALHALKESGKVRHVGISGLPLEIFAKGMRECPELIDCVLSYCRYSLNDTSLETLLPEFEKNKVAVINAAPTSMGILTNQGPPEWHPAPKEVHDACHKAAEFCRNNGGDLAALGLQFSTAHEGIPTTLVSTANPDRIISNCEILEQDMDLELLKGVQEILAPIQNQTWLSGLPENNDK</sequence>
<dbReference type="InterPro" id="IPR044479">
    <property type="entry name" value="LGALDH-like"/>
</dbReference>
<dbReference type="Proteomes" id="UP000624703">
    <property type="component" value="Unassembled WGS sequence"/>
</dbReference>
<evidence type="ECO:0000259" key="1">
    <source>
        <dbReference type="Pfam" id="PF00248"/>
    </source>
</evidence>
<evidence type="ECO:0000313" key="2">
    <source>
        <dbReference type="EMBL" id="MBK1792493.1"/>
    </source>
</evidence>
<dbReference type="InterPro" id="IPR036812">
    <property type="entry name" value="NAD(P)_OxRdtase_dom_sf"/>
</dbReference>
<protein>
    <submittedName>
        <fullName evidence="2">Aldo/keto reductase</fullName>
    </submittedName>
</protein>
<dbReference type="CDD" id="cd19163">
    <property type="entry name" value="AKR_galDH"/>
    <property type="match status" value="1"/>
</dbReference>
<dbReference type="AlphaFoldDB" id="A0A8J7MK53"/>
<dbReference type="PANTHER" id="PTHR42686">
    <property type="entry name" value="GH17980P-RELATED"/>
    <property type="match status" value="1"/>
</dbReference>
<accession>A0A8J7MK53</accession>
<proteinExistence type="predicted"/>
<dbReference type="Gene3D" id="3.20.20.100">
    <property type="entry name" value="NADP-dependent oxidoreductase domain"/>
    <property type="match status" value="1"/>
</dbReference>
<dbReference type="EMBL" id="JAENIM010000045">
    <property type="protein sequence ID" value="MBK1792493.1"/>
    <property type="molecule type" value="Genomic_DNA"/>
</dbReference>
<dbReference type="PANTHER" id="PTHR42686:SF1">
    <property type="entry name" value="GH17980P-RELATED"/>
    <property type="match status" value="1"/>
</dbReference>
<dbReference type="InterPro" id="IPR023210">
    <property type="entry name" value="NADP_OxRdtase_dom"/>
</dbReference>
<organism evidence="2 3">
    <name type="scientific">Persicirhabdus sediminis</name>
    <dbReference type="NCBI Taxonomy" id="454144"/>
    <lineage>
        <taxon>Bacteria</taxon>
        <taxon>Pseudomonadati</taxon>
        <taxon>Verrucomicrobiota</taxon>
        <taxon>Verrucomicrobiia</taxon>
        <taxon>Verrucomicrobiales</taxon>
        <taxon>Verrucomicrobiaceae</taxon>
        <taxon>Persicirhabdus</taxon>
    </lineage>
</organism>
<dbReference type="InterPro" id="IPR020471">
    <property type="entry name" value="AKR"/>
</dbReference>
<name>A0A8J7MK53_9BACT</name>
<keyword evidence="3" id="KW-1185">Reference proteome</keyword>
<dbReference type="GO" id="GO:0010349">
    <property type="term" value="F:L-galactose dehydrogenase activity"/>
    <property type="evidence" value="ECO:0007669"/>
    <property type="project" value="InterPro"/>
</dbReference>
<dbReference type="SUPFAM" id="SSF51430">
    <property type="entry name" value="NAD(P)-linked oxidoreductase"/>
    <property type="match status" value="1"/>
</dbReference>
<feature type="domain" description="NADP-dependent oxidoreductase" evidence="1">
    <location>
        <begin position="16"/>
        <end position="293"/>
    </location>
</feature>
<gene>
    <name evidence="2" type="ORF">JIN82_15115</name>
</gene>
<dbReference type="GO" id="GO:0005829">
    <property type="term" value="C:cytosol"/>
    <property type="evidence" value="ECO:0007669"/>
    <property type="project" value="TreeGrafter"/>
</dbReference>
<dbReference type="RefSeq" id="WP_200312502.1">
    <property type="nucleotide sequence ID" value="NZ_JAENIM010000045.1"/>
</dbReference>
<reference evidence="2" key="1">
    <citation type="submission" date="2021-01" db="EMBL/GenBank/DDBJ databases">
        <title>Modified the classification status of verrucomicrobia.</title>
        <authorList>
            <person name="Feng X."/>
        </authorList>
    </citation>
    <scope>NUCLEOTIDE SEQUENCE</scope>
    <source>
        <strain evidence="2">_KCTC 22039</strain>
    </source>
</reference>
<comment type="caution">
    <text evidence="2">The sequence shown here is derived from an EMBL/GenBank/DDBJ whole genome shotgun (WGS) entry which is preliminary data.</text>
</comment>